<evidence type="ECO:0000256" key="4">
    <source>
        <dbReference type="ARBA" id="ARBA00022519"/>
    </source>
</evidence>
<evidence type="ECO:0000256" key="1">
    <source>
        <dbReference type="ARBA" id="ARBA00004651"/>
    </source>
</evidence>
<evidence type="ECO:0000256" key="9">
    <source>
        <dbReference type="SAM" id="Phobius"/>
    </source>
</evidence>
<dbReference type="GO" id="GO:0005886">
    <property type="term" value="C:plasma membrane"/>
    <property type="evidence" value="ECO:0007669"/>
    <property type="project" value="UniProtKB-SubCell"/>
</dbReference>
<dbReference type="Pfam" id="PF02653">
    <property type="entry name" value="BPD_transp_2"/>
    <property type="match status" value="1"/>
</dbReference>
<feature type="transmembrane region" description="Helical" evidence="9">
    <location>
        <begin position="187"/>
        <end position="212"/>
    </location>
</feature>
<dbReference type="CDD" id="cd06579">
    <property type="entry name" value="TM_PBP1_transp_AraH_like"/>
    <property type="match status" value="1"/>
</dbReference>
<keyword evidence="7 9" id="KW-0472">Membrane</keyword>
<dbReference type="InterPro" id="IPR001851">
    <property type="entry name" value="ABC_transp_permease"/>
</dbReference>
<evidence type="ECO:0000256" key="2">
    <source>
        <dbReference type="ARBA" id="ARBA00022448"/>
    </source>
</evidence>
<evidence type="ECO:0000313" key="10">
    <source>
        <dbReference type="EMBL" id="MBF4762224.1"/>
    </source>
</evidence>
<evidence type="ECO:0000256" key="5">
    <source>
        <dbReference type="ARBA" id="ARBA00022692"/>
    </source>
</evidence>
<feature type="transmembrane region" description="Helical" evidence="9">
    <location>
        <begin position="263"/>
        <end position="282"/>
    </location>
</feature>
<evidence type="ECO:0000256" key="8">
    <source>
        <dbReference type="ARBA" id="ARBA00039381"/>
    </source>
</evidence>
<keyword evidence="11" id="KW-1185">Reference proteome</keyword>
<keyword evidence="2" id="KW-0813">Transport</keyword>
<evidence type="ECO:0000256" key="7">
    <source>
        <dbReference type="ARBA" id="ARBA00023136"/>
    </source>
</evidence>
<dbReference type="RefSeq" id="WP_194705362.1">
    <property type="nucleotide sequence ID" value="NZ_JADKPN010000001.1"/>
</dbReference>
<sequence>MATTDALEPATTRRGYPSYSRNVVQRLLLNREAAVIAALVVVYVYSLVSVDFFDGPLTTYNILKEYSPILLMALPMTLIIITGEIDLSVASTLGVSAAFCGVLVKEHGVDLTTAMVLTLVLGIVLGAVNGFLVAYVGLPSLAVTIGTLALYRGLAEGLIQTDRIAGFDPKWQDWPTERIGGTNVPQIVIPVAILAVVFFVLLHFTSFGRGVYEIGLSPEAAHFSGVNVARTKFLLFVMSGLIASLAGLYVMLRADSAATDTGIGFELKVIASVLLGGVSIFGGRGALHGVIAGVLLIAVLNSALLLSNQGSEVIQIIIGLLLVASVISSSFLSRFRELLPRRTASTNQVSGQKSRKAPQ</sequence>
<keyword evidence="3" id="KW-1003">Cell membrane</keyword>
<dbReference type="PANTHER" id="PTHR32196:SF71">
    <property type="entry name" value="AUTOINDUCER 2 IMPORT SYSTEM PERMEASE PROTEIN LSRD"/>
    <property type="match status" value="1"/>
</dbReference>
<keyword evidence="4" id="KW-0997">Cell inner membrane</keyword>
<feature type="transmembrane region" description="Helical" evidence="9">
    <location>
        <begin position="33"/>
        <end position="53"/>
    </location>
</feature>
<name>A0A930YGR8_9ACTN</name>
<dbReference type="GO" id="GO:0022857">
    <property type="term" value="F:transmembrane transporter activity"/>
    <property type="evidence" value="ECO:0007669"/>
    <property type="project" value="InterPro"/>
</dbReference>
<accession>A0A930YGR8</accession>
<comment type="caution">
    <text evidence="10">The sequence shown here is derived from an EMBL/GenBank/DDBJ whole genome shotgun (WGS) entry which is preliminary data.</text>
</comment>
<feature type="transmembrane region" description="Helical" evidence="9">
    <location>
        <begin position="65"/>
        <end position="81"/>
    </location>
</feature>
<evidence type="ECO:0000256" key="6">
    <source>
        <dbReference type="ARBA" id="ARBA00022989"/>
    </source>
</evidence>
<feature type="transmembrane region" description="Helical" evidence="9">
    <location>
        <begin position="289"/>
        <end position="307"/>
    </location>
</feature>
<dbReference type="AlphaFoldDB" id="A0A930YGR8"/>
<organism evidence="10 11">
    <name type="scientific">Nocardioides islandensis</name>
    <dbReference type="NCBI Taxonomy" id="433663"/>
    <lineage>
        <taxon>Bacteria</taxon>
        <taxon>Bacillati</taxon>
        <taxon>Actinomycetota</taxon>
        <taxon>Actinomycetes</taxon>
        <taxon>Propionibacteriales</taxon>
        <taxon>Nocardioidaceae</taxon>
        <taxon>Nocardioides</taxon>
    </lineage>
</organism>
<proteinExistence type="predicted"/>
<keyword evidence="5 9" id="KW-0812">Transmembrane</keyword>
<protein>
    <recommendedName>
        <fullName evidence="8">Autoinducer 2 import system permease protein LsrD</fullName>
    </recommendedName>
</protein>
<dbReference type="Proteomes" id="UP000640489">
    <property type="component" value="Unassembled WGS sequence"/>
</dbReference>
<feature type="transmembrane region" description="Helical" evidence="9">
    <location>
        <begin position="313"/>
        <end position="332"/>
    </location>
</feature>
<feature type="transmembrane region" description="Helical" evidence="9">
    <location>
        <begin position="116"/>
        <end position="138"/>
    </location>
</feature>
<dbReference type="PANTHER" id="PTHR32196">
    <property type="entry name" value="ABC TRANSPORTER PERMEASE PROTEIN YPHD-RELATED-RELATED"/>
    <property type="match status" value="1"/>
</dbReference>
<feature type="transmembrane region" description="Helical" evidence="9">
    <location>
        <begin position="233"/>
        <end position="251"/>
    </location>
</feature>
<gene>
    <name evidence="10" type="ORF">ISU07_03725</name>
</gene>
<comment type="subcellular location">
    <subcellularLocation>
        <location evidence="1">Cell membrane</location>
        <topology evidence="1">Multi-pass membrane protein</topology>
    </subcellularLocation>
</comment>
<evidence type="ECO:0000256" key="3">
    <source>
        <dbReference type="ARBA" id="ARBA00022475"/>
    </source>
</evidence>
<evidence type="ECO:0000313" key="11">
    <source>
        <dbReference type="Proteomes" id="UP000640489"/>
    </source>
</evidence>
<dbReference type="EMBL" id="JADKPN010000001">
    <property type="protein sequence ID" value="MBF4762224.1"/>
    <property type="molecule type" value="Genomic_DNA"/>
</dbReference>
<keyword evidence="6 9" id="KW-1133">Transmembrane helix</keyword>
<reference evidence="10" key="1">
    <citation type="submission" date="2020-11" db="EMBL/GenBank/DDBJ databases">
        <title>Nocardioides sp. nov., isolated from Soil of Cynanchum wilfordii Hemsley rhizosphere.</title>
        <authorList>
            <person name="Lee J.-S."/>
            <person name="Suh M.K."/>
            <person name="Kim J.-S."/>
        </authorList>
    </citation>
    <scope>NUCLEOTIDE SEQUENCE</scope>
    <source>
        <strain evidence="10">KCTC 19275</strain>
    </source>
</reference>